<protein>
    <submittedName>
        <fullName evidence="3">Bacteriocin</fullName>
    </submittedName>
</protein>
<sequence>MRASNFPRHIDKPVDPDLLEQAKPGHGVPSQDADAGAQFGLSPAEAAREARTSMAGGAAVAGMAAGAAIGAAVAGPVGAVVGSALGSVVGAFGSAAVSGAVMPADEASKEP</sequence>
<dbReference type="Proteomes" id="UP001597463">
    <property type="component" value="Unassembled WGS sequence"/>
</dbReference>
<dbReference type="RefSeq" id="WP_066471304.1">
    <property type="nucleotide sequence ID" value="NZ_BCNT01000001.1"/>
</dbReference>
<name>A0ABW5UQQ2_9BURK</name>
<reference evidence="4" key="1">
    <citation type="journal article" date="2019" name="Int. J. Syst. Evol. Microbiol.">
        <title>The Global Catalogue of Microorganisms (GCM) 10K type strain sequencing project: providing services to taxonomists for standard genome sequencing and annotation.</title>
        <authorList>
            <consortium name="The Broad Institute Genomics Platform"/>
            <consortium name="The Broad Institute Genome Sequencing Center for Infectious Disease"/>
            <person name="Wu L."/>
            <person name="Ma J."/>
        </authorList>
    </citation>
    <scope>NUCLEOTIDE SEQUENCE [LARGE SCALE GENOMIC DNA]</scope>
    <source>
        <strain evidence="4">TISTR 1906</strain>
    </source>
</reference>
<evidence type="ECO:0000256" key="2">
    <source>
        <dbReference type="SAM" id="Phobius"/>
    </source>
</evidence>
<keyword evidence="2" id="KW-0812">Transmembrane</keyword>
<feature type="region of interest" description="Disordered" evidence="1">
    <location>
        <begin position="1"/>
        <end position="37"/>
    </location>
</feature>
<feature type="transmembrane region" description="Helical" evidence="2">
    <location>
        <begin position="54"/>
        <end position="74"/>
    </location>
</feature>
<dbReference type="EMBL" id="JBHUMV010000008">
    <property type="protein sequence ID" value="MFD2755956.1"/>
    <property type="molecule type" value="Genomic_DNA"/>
</dbReference>
<organism evidence="3 4">
    <name type="scientific">Comamonas terrae</name>
    <dbReference type="NCBI Taxonomy" id="673548"/>
    <lineage>
        <taxon>Bacteria</taxon>
        <taxon>Pseudomonadati</taxon>
        <taxon>Pseudomonadota</taxon>
        <taxon>Betaproteobacteria</taxon>
        <taxon>Burkholderiales</taxon>
        <taxon>Comamonadaceae</taxon>
        <taxon>Comamonas</taxon>
    </lineage>
</organism>
<feature type="transmembrane region" description="Helical" evidence="2">
    <location>
        <begin position="80"/>
        <end position="102"/>
    </location>
</feature>
<accession>A0ABW5UQQ2</accession>
<comment type="caution">
    <text evidence="3">The sequence shown here is derived from an EMBL/GenBank/DDBJ whole genome shotgun (WGS) entry which is preliminary data.</text>
</comment>
<gene>
    <name evidence="3" type="ORF">ACFSW6_17955</name>
</gene>
<proteinExistence type="predicted"/>
<keyword evidence="4" id="KW-1185">Reference proteome</keyword>
<keyword evidence="2" id="KW-1133">Transmembrane helix</keyword>
<evidence type="ECO:0000256" key="1">
    <source>
        <dbReference type="SAM" id="MobiDB-lite"/>
    </source>
</evidence>
<evidence type="ECO:0000313" key="4">
    <source>
        <dbReference type="Proteomes" id="UP001597463"/>
    </source>
</evidence>
<keyword evidence="2" id="KW-0472">Membrane</keyword>
<evidence type="ECO:0000313" key="3">
    <source>
        <dbReference type="EMBL" id="MFD2755956.1"/>
    </source>
</evidence>